<dbReference type="EMBL" id="PDKO01000004">
    <property type="protein sequence ID" value="RXJ63241.1"/>
    <property type="molecule type" value="Genomic_DNA"/>
</dbReference>
<dbReference type="Proteomes" id="UP000290191">
    <property type="component" value="Unassembled WGS sequence"/>
</dbReference>
<feature type="region of interest" description="Disordered" evidence="1">
    <location>
        <begin position="100"/>
        <end position="121"/>
    </location>
</feature>
<organism evidence="3 4">
    <name type="scientific">Halarcobacter anaerophilus</name>
    <dbReference type="NCBI Taxonomy" id="877500"/>
    <lineage>
        <taxon>Bacteria</taxon>
        <taxon>Pseudomonadati</taxon>
        <taxon>Campylobacterota</taxon>
        <taxon>Epsilonproteobacteria</taxon>
        <taxon>Campylobacterales</taxon>
        <taxon>Arcobacteraceae</taxon>
        <taxon>Halarcobacter</taxon>
    </lineage>
</organism>
<evidence type="ECO:0000313" key="4">
    <source>
        <dbReference type="Proteomes" id="UP000290191"/>
    </source>
</evidence>
<comment type="caution">
    <text evidence="3">The sequence shown here is derived from an EMBL/GenBank/DDBJ whole genome shotgun (WGS) entry which is preliminary data.</text>
</comment>
<evidence type="ECO:0000313" key="3">
    <source>
        <dbReference type="EMBL" id="RXJ63241.1"/>
    </source>
</evidence>
<keyword evidence="4" id="KW-1185">Reference proteome</keyword>
<dbReference type="OrthoDB" id="5365701at2"/>
<protein>
    <submittedName>
        <fullName evidence="3">Uncharacterized protein</fullName>
    </submittedName>
</protein>
<keyword evidence="2" id="KW-1133">Transmembrane helix</keyword>
<gene>
    <name evidence="3" type="ORF">CRV06_06060</name>
</gene>
<dbReference type="AlphaFoldDB" id="A0A4Q0Y4P8"/>
<dbReference type="RefSeq" id="WP_129081779.1">
    <property type="nucleotide sequence ID" value="NZ_CP041070.1"/>
</dbReference>
<sequence length="356" mass="42163">MNFENYNKIYQEILDDDKNELSANYLLNKYEIKHDEELINILNQIKKNEYISSDNTTINKLLEELDEDENLLDINEIIDIKDKVISENLLEDELEEEIESQIKEEQTQKKEEEKVEKREDKKPKIFSNNKITTLNIKYIIIIVSLLILLIIFLYISLGKETTEKEIKNEKVGLKTELKEDTKTTENKEIQIEEIKKEELESADQKVKVDDVDSSPLEEDQNLKKEEINEEANVFNEPEEEVEVDEKLNKVVTYEITTPDLEKKETEIKEEENLANQNSESKKGIENNDTSIVLQSVDDIQKYQTQLKYQDGNLVFNNKLYKENDILFGFKIYKLTPLYVKFEDEKRHIRKRILLKQ</sequence>
<feature type="transmembrane region" description="Helical" evidence="2">
    <location>
        <begin position="138"/>
        <end position="157"/>
    </location>
</feature>
<name>A0A4Q0Y4P8_9BACT</name>
<dbReference type="STRING" id="877500.GCA_000935065_00600"/>
<feature type="region of interest" description="Disordered" evidence="1">
    <location>
        <begin position="202"/>
        <end position="239"/>
    </location>
</feature>
<keyword evidence="2" id="KW-0472">Membrane</keyword>
<evidence type="ECO:0000256" key="1">
    <source>
        <dbReference type="SAM" id="MobiDB-lite"/>
    </source>
</evidence>
<keyword evidence="2" id="KW-0812">Transmembrane</keyword>
<evidence type="ECO:0000256" key="2">
    <source>
        <dbReference type="SAM" id="Phobius"/>
    </source>
</evidence>
<accession>A0A4Q0Y4P8</accession>
<proteinExistence type="predicted"/>
<reference evidence="3 4" key="1">
    <citation type="submission" date="2017-10" db="EMBL/GenBank/DDBJ databases">
        <title>Genomics of the genus Arcobacter.</title>
        <authorList>
            <person name="Perez-Cataluna A."/>
            <person name="Figueras M.J."/>
        </authorList>
    </citation>
    <scope>NUCLEOTIDE SEQUENCE [LARGE SCALE GENOMIC DNA]</scope>
    <source>
        <strain evidence="3 4">DSM 24636</strain>
    </source>
</reference>